<gene>
    <name evidence="2" type="ORF">PS624_02196</name>
</gene>
<organism evidence="2 3">
    <name type="scientific">Pseudomonas fluorescens</name>
    <dbReference type="NCBI Taxonomy" id="294"/>
    <lineage>
        <taxon>Bacteria</taxon>
        <taxon>Pseudomonadati</taxon>
        <taxon>Pseudomonadota</taxon>
        <taxon>Gammaproteobacteria</taxon>
        <taxon>Pseudomonadales</taxon>
        <taxon>Pseudomonadaceae</taxon>
        <taxon>Pseudomonas</taxon>
    </lineage>
</organism>
<dbReference type="EMBL" id="CABVGZ010000018">
    <property type="protein sequence ID" value="VVM78748.1"/>
    <property type="molecule type" value="Genomic_DNA"/>
</dbReference>
<name>A0A5E6SS89_PSEFL</name>
<feature type="domain" description="Methyltransferase type 11" evidence="1">
    <location>
        <begin position="28"/>
        <end position="76"/>
    </location>
</feature>
<protein>
    <recommendedName>
        <fullName evidence="1">Methyltransferase type 11 domain-containing protein</fullName>
    </recommendedName>
</protein>
<evidence type="ECO:0000259" key="1">
    <source>
        <dbReference type="Pfam" id="PF08241"/>
    </source>
</evidence>
<dbReference type="InterPro" id="IPR013216">
    <property type="entry name" value="Methyltransf_11"/>
</dbReference>
<dbReference type="SUPFAM" id="SSF53335">
    <property type="entry name" value="S-adenosyl-L-methionine-dependent methyltransferases"/>
    <property type="match status" value="1"/>
</dbReference>
<dbReference type="GO" id="GO:0008757">
    <property type="term" value="F:S-adenosylmethionine-dependent methyltransferase activity"/>
    <property type="evidence" value="ECO:0007669"/>
    <property type="project" value="InterPro"/>
</dbReference>
<dbReference type="InterPro" id="IPR029063">
    <property type="entry name" value="SAM-dependent_MTases_sf"/>
</dbReference>
<dbReference type="Gene3D" id="3.40.50.150">
    <property type="entry name" value="Vaccinia Virus protein VP39"/>
    <property type="match status" value="1"/>
</dbReference>
<proteinExistence type="predicted"/>
<reference evidence="2 3" key="1">
    <citation type="submission" date="2019-09" db="EMBL/GenBank/DDBJ databases">
        <authorList>
            <person name="Chandra G."/>
            <person name="Truman W A."/>
        </authorList>
    </citation>
    <scope>NUCLEOTIDE SEQUENCE [LARGE SCALE GENOMIC DNA]</scope>
    <source>
        <strain evidence="2">PS624</strain>
    </source>
</reference>
<evidence type="ECO:0000313" key="2">
    <source>
        <dbReference type="EMBL" id="VVM78748.1"/>
    </source>
</evidence>
<dbReference type="RefSeq" id="WP_150774840.1">
    <property type="nucleotide sequence ID" value="NZ_CABVGZ010000018.1"/>
</dbReference>
<evidence type="ECO:0000313" key="3">
    <source>
        <dbReference type="Proteomes" id="UP000326241"/>
    </source>
</evidence>
<accession>A0A5E6SS89</accession>
<dbReference type="Pfam" id="PF08241">
    <property type="entry name" value="Methyltransf_11"/>
    <property type="match status" value="1"/>
</dbReference>
<dbReference type="Proteomes" id="UP000326241">
    <property type="component" value="Unassembled WGS sequence"/>
</dbReference>
<sequence length="414" mass="47232">MKLDVGCGPKCLPGFVGVDRFPLPGVQVVADLDKPLPFEDDSIELVHAAHSLEHVSDLMFTMRELYRVCKHKAQICIVVPYYEQKLNLANPYHLQVFNEHTPRFWSSCSWAPIDKKEYYHPHAVTWGLSQSDNSNPGLEIRLLRMEFFYFPRFSKMDPSCRIELRQHLTDVCHQIAYHLVVWKEDNEADYVALTENLGSYPFLDTPALQKSRVDAEAHEEEKFSTISYAENVLGEKLKEQRDYVAECERKLLRNEKLIGLLMSGPDLSDSDLKRFDEYLIANYSSHEPRDYRISRDIPSDGYVEYQVGGTGECNSVSVCVYLSADTQDAQLGVELVGKDNNVVWNSVEMLSGVSIVGVVNFSIGKKFKQEDIGFIRFFGRNLSVGVKVVECSIASRWPLRATKLVPYVCFSNED</sequence>
<dbReference type="AlphaFoldDB" id="A0A5E6SS89"/>